<feature type="signal peptide" evidence="2">
    <location>
        <begin position="1"/>
        <end position="24"/>
    </location>
</feature>
<dbReference type="AlphaFoldDB" id="A0A926DGV6"/>
<evidence type="ECO:0000256" key="2">
    <source>
        <dbReference type="SAM" id="SignalP"/>
    </source>
</evidence>
<evidence type="ECO:0000256" key="1">
    <source>
        <dbReference type="ARBA" id="ARBA00022737"/>
    </source>
</evidence>
<proteinExistence type="predicted"/>
<reference evidence="4" key="1">
    <citation type="submission" date="2020-08" db="EMBL/GenBank/DDBJ databases">
        <title>Genome public.</title>
        <authorList>
            <person name="Liu C."/>
            <person name="Sun Q."/>
        </authorList>
    </citation>
    <scope>NUCLEOTIDE SEQUENCE</scope>
    <source>
        <strain evidence="4">BX7</strain>
    </source>
</reference>
<comment type="caution">
    <text evidence="4">The sequence shown here is derived from an EMBL/GenBank/DDBJ whole genome shotgun (WGS) entry which is preliminary data.</text>
</comment>
<sequence length="591" mass="65960">MKKRVAVFTLVFLLTMGSIFHVFAGAVEWPVVASFTPSVFDDVKESDWFYDNVRVVYEHGIMGGTGESRFSPGGNAKISEAIAVASRMHAACQTKTIETAGASPWYMPYLQYAQTNGIVADQFADNYESYATRAEMAYLFARALPADQYEAINNIVTLPDVPKSNPYYEEILKLYNAGIIAGNDEYGTYEPGSMITRREMAAILSRLIEPKLRLKVSLKTKPEAELSSSEISKKVSDAVFYVQTYLGGVPYSTGSGFFVTPDGVALTNYHVIEYTTQAYMQTTDGRIYPIERVLTYDSGQDYAVVKVSKTDVDGNTVKSFPFLTLQTKWESGDVVYAIGSPLGLQNSISQGIISSVERVVDGFPYIQFTAPISPGNSGGALVNSRGEVIGIPTWHITNTQNLNFAVPATAIDCDAFTQAGMTYAAVYEQEFKNRVAQAPDLGQNIYYEDEPTLTINETVIEPGDTIRASFCVNLDVDLYNFYLPVRAKILLISGGLRIAYTPEEDRYAQSLGYLDMNDFVNNALIVTVDDYVTNDTLFYTRPERDGANSRIWVADGIWLEPGWYRIFVMQGIEWGEPWLNKDYFLYLNFEW</sequence>
<dbReference type="Pfam" id="PF00395">
    <property type="entry name" value="SLH"/>
    <property type="match status" value="2"/>
</dbReference>
<dbReference type="PANTHER" id="PTHR22939">
    <property type="entry name" value="SERINE PROTEASE FAMILY S1C HTRA-RELATED"/>
    <property type="match status" value="1"/>
</dbReference>
<dbReference type="PANTHER" id="PTHR22939:SF129">
    <property type="entry name" value="SERINE PROTEASE HTRA2, MITOCHONDRIAL"/>
    <property type="match status" value="1"/>
</dbReference>
<protein>
    <submittedName>
        <fullName evidence="4">Trypsin-like peptidase domain-containing protein</fullName>
    </submittedName>
</protein>
<feature type="domain" description="SLH" evidence="3">
    <location>
        <begin position="36"/>
        <end position="99"/>
    </location>
</feature>
<dbReference type="Pfam" id="PF13365">
    <property type="entry name" value="Trypsin_2"/>
    <property type="match status" value="1"/>
</dbReference>
<dbReference type="InterPro" id="IPR009003">
    <property type="entry name" value="Peptidase_S1_PA"/>
</dbReference>
<dbReference type="GO" id="GO:0006508">
    <property type="term" value="P:proteolysis"/>
    <property type="evidence" value="ECO:0007669"/>
    <property type="project" value="InterPro"/>
</dbReference>
<evidence type="ECO:0000259" key="3">
    <source>
        <dbReference type="PROSITE" id="PS51272"/>
    </source>
</evidence>
<dbReference type="PROSITE" id="PS51272">
    <property type="entry name" value="SLH"/>
    <property type="match status" value="2"/>
</dbReference>
<dbReference type="Gene3D" id="2.40.10.120">
    <property type="match status" value="1"/>
</dbReference>
<dbReference type="InterPro" id="IPR001940">
    <property type="entry name" value="Peptidase_S1C"/>
</dbReference>
<dbReference type="GO" id="GO:0004252">
    <property type="term" value="F:serine-type endopeptidase activity"/>
    <property type="evidence" value="ECO:0007669"/>
    <property type="project" value="InterPro"/>
</dbReference>
<name>A0A926DGV6_9FIRM</name>
<gene>
    <name evidence="4" type="ORF">H8695_10210</name>
</gene>
<dbReference type="EMBL" id="JACRSP010000005">
    <property type="protein sequence ID" value="MBC8537059.1"/>
    <property type="molecule type" value="Genomic_DNA"/>
</dbReference>
<feature type="chain" id="PRO_5037020409" evidence="2">
    <location>
        <begin position="25"/>
        <end position="591"/>
    </location>
</feature>
<dbReference type="Proteomes" id="UP000620366">
    <property type="component" value="Unassembled WGS sequence"/>
</dbReference>
<keyword evidence="2" id="KW-0732">Signal</keyword>
<dbReference type="RefSeq" id="WP_249301284.1">
    <property type="nucleotide sequence ID" value="NZ_JACRSP010000005.1"/>
</dbReference>
<evidence type="ECO:0000313" key="5">
    <source>
        <dbReference type="Proteomes" id="UP000620366"/>
    </source>
</evidence>
<keyword evidence="5" id="KW-1185">Reference proteome</keyword>
<dbReference type="PRINTS" id="PR00834">
    <property type="entry name" value="PROTEASES2C"/>
</dbReference>
<feature type="domain" description="SLH" evidence="3">
    <location>
        <begin position="154"/>
        <end position="218"/>
    </location>
</feature>
<dbReference type="SUPFAM" id="SSF50494">
    <property type="entry name" value="Trypsin-like serine proteases"/>
    <property type="match status" value="1"/>
</dbReference>
<organism evidence="4 5">
    <name type="scientific">Feifania hominis</name>
    <dbReference type="NCBI Taxonomy" id="2763660"/>
    <lineage>
        <taxon>Bacteria</taxon>
        <taxon>Bacillati</taxon>
        <taxon>Bacillota</taxon>
        <taxon>Clostridia</taxon>
        <taxon>Eubacteriales</taxon>
        <taxon>Feifaniaceae</taxon>
        <taxon>Feifania</taxon>
    </lineage>
</organism>
<keyword evidence="1" id="KW-0677">Repeat</keyword>
<evidence type="ECO:0000313" key="4">
    <source>
        <dbReference type="EMBL" id="MBC8537059.1"/>
    </source>
</evidence>
<accession>A0A926DGV6</accession>
<dbReference type="InterPro" id="IPR001119">
    <property type="entry name" value="SLH_dom"/>
</dbReference>